<organism evidence="1 2">
    <name type="scientific">Fusarium decemcellulare</name>
    <dbReference type="NCBI Taxonomy" id="57161"/>
    <lineage>
        <taxon>Eukaryota</taxon>
        <taxon>Fungi</taxon>
        <taxon>Dikarya</taxon>
        <taxon>Ascomycota</taxon>
        <taxon>Pezizomycotina</taxon>
        <taxon>Sordariomycetes</taxon>
        <taxon>Hypocreomycetidae</taxon>
        <taxon>Hypocreales</taxon>
        <taxon>Nectriaceae</taxon>
        <taxon>Fusarium</taxon>
        <taxon>Fusarium decemcellulare species complex</taxon>
    </lineage>
</organism>
<proteinExistence type="predicted"/>
<keyword evidence="2" id="KW-1185">Reference proteome</keyword>
<reference evidence="1" key="1">
    <citation type="submission" date="2022-08" db="EMBL/GenBank/DDBJ databases">
        <title>Genome Sequence of Fusarium decemcellulare.</title>
        <authorList>
            <person name="Buettner E."/>
        </authorList>
    </citation>
    <scope>NUCLEOTIDE SEQUENCE</scope>
    <source>
        <strain evidence="1">Babe19</strain>
    </source>
</reference>
<gene>
    <name evidence="1" type="ORF">NM208_g8224</name>
</gene>
<dbReference type="Proteomes" id="UP001148629">
    <property type="component" value="Unassembled WGS sequence"/>
</dbReference>
<protein>
    <submittedName>
        <fullName evidence="1">Uncharacterized protein</fullName>
    </submittedName>
</protein>
<evidence type="ECO:0000313" key="2">
    <source>
        <dbReference type="Proteomes" id="UP001148629"/>
    </source>
</evidence>
<name>A0ACC1S698_9HYPO</name>
<accession>A0ACC1S698</accession>
<evidence type="ECO:0000313" key="1">
    <source>
        <dbReference type="EMBL" id="KAJ3532906.1"/>
    </source>
</evidence>
<sequence>MAPDKLVPNDPRVKAETAEIRGKTYKYVVGQPEGTPVATMVLVHGFPDLGFGWRYQVPYFMSLGFQVVVPDMLGYGGTDAPESLEEYTYKNLAADINELSRKFVGEGQIILGGHDWGGRLQRLHALPRPIRDRLPPSRRSIASGHLLNFTYQLQFKGPDVESRIQGEEKVRQFLNSLYGGRGPNGEWGFRAQEGILFDNLPLLERSRLLSEEELEYYAKQYAARGSREMRGPLNWYRVRELNHRDEVEFAKTGHKLKMPALFVMATNDTALPPSMSQGMEKHFDNLTRGEVKASHWALWQATEDVNTQIAQWADQVLSGALKASL</sequence>
<comment type="caution">
    <text evidence="1">The sequence shown here is derived from an EMBL/GenBank/DDBJ whole genome shotgun (WGS) entry which is preliminary data.</text>
</comment>
<dbReference type="EMBL" id="JANRMS010000915">
    <property type="protein sequence ID" value="KAJ3532906.1"/>
    <property type="molecule type" value="Genomic_DNA"/>
</dbReference>